<dbReference type="EMBL" id="CAJHUB010000755">
    <property type="protein sequence ID" value="CAD7683401.1"/>
    <property type="molecule type" value="Genomic_DNA"/>
</dbReference>
<evidence type="ECO:0000256" key="1">
    <source>
        <dbReference type="SAM" id="MobiDB-lite"/>
    </source>
</evidence>
<keyword evidence="3" id="KW-1185">Reference proteome</keyword>
<evidence type="ECO:0000313" key="2">
    <source>
        <dbReference type="EMBL" id="CAD7683401.1"/>
    </source>
</evidence>
<proteinExistence type="predicted"/>
<protein>
    <submittedName>
        <fullName evidence="2">(raccoon dog) hypothetical protein</fullName>
    </submittedName>
</protein>
<accession>A0A811Z3V4</accession>
<comment type="caution">
    <text evidence="2">The sequence shown here is derived from an EMBL/GenBank/DDBJ whole genome shotgun (WGS) entry which is preliminary data.</text>
</comment>
<feature type="region of interest" description="Disordered" evidence="1">
    <location>
        <begin position="28"/>
        <end position="53"/>
    </location>
</feature>
<name>A0A811Z3V4_NYCPR</name>
<dbReference type="AlphaFoldDB" id="A0A811Z3V4"/>
<sequence length="218" mass="23180">MHRAGVLSLSALPGRPVARKTRRCEDAPALVGSQGQQGWGTRHAQTAAGLGPGPGPGDLVLPGPSRNRHSHVCPVLVSPVKASFQDVGAPRLKVCIHRSVKSSHRPEDSQPHRRLIGRMGYVLHHIENELFLMKQGPQLHEAALKRCLLCASPARGCPCAGPAPPPTPVTGTTEEGPGAQTNWNISPRQPCLNVAKPAFQPQGCFSGRLPSARMLLTS</sequence>
<dbReference type="Proteomes" id="UP000645828">
    <property type="component" value="Unassembled WGS sequence"/>
</dbReference>
<gene>
    <name evidence="2" type="ORF">NYPRO_LOCUS16193</name>
</gene>
<organism evidence="2 3">
    <name type="scientific">Nyctereutes procyonoides</name>
    <name type="common">Raccoon dog</name>
    <name type="synonym">Canis procyonoides</name>
    <dbReference type="NCBI Taxonomy" id="34880"/>
    <lineage>
        <taxon>Eukaryota</taxon>
        <taxon>Metazoa</taxon>
        <taxon>Chordata</taxon>
        <taxon>Craniata</taxon>
        <taxon>Vertebrata</taxon>
        <taxon>Euteleostomi</taxon>
        <taxon>Mammalia</taxon>
        <taxon>Eutheria</taxon>
        <taxon>Laurasiatheria</taxon>
        <taxon>Carnivora</taxon>
        <taxon>Caniformia</taxon>
        <taxon>Canidae</taxon>
        <taxon>Nyctereutes</taxon>
    </lineage>
</organism>
<reference evidence="2" key="1">
    <citation type="submission" date="2020-12" db="EMBL/GenBank/DDBJ databases">
        <authorList>
            <consortium name="Molecular Ecology Group"/>
        </authorList>
    </citation>
    <scope>NUCLEOTIDE SEQUENCE</scope>
    <source>
        <strain evidence="2">TBG_1078</strain>
    </source>
</reference>
<evidence type="ECO:0000313" key="3">
    <source>
        <dbReference type="Proteomes" id="UP000645828"/>
    </source>
</evidence>